<keyword evidence="2" id="KW-1185">Reference proteome</keyword>
<proteinExistence type="predicted"/>
<sequence>MADEPVQPLPDWLSEILCRWVPPKDFDPRMTAVIDSYLADRVKLETPASPHTLRRPA</sequence>
<dbReference type="EMBL" id="BAABJR010000014">
    <property type="protein sequence ID" value="GAA5213231.1"/>
    <property type="molecule type" value="Genomic_DNA"/>
</dbReference>
<name>A0ABP9TCC3_9ACTN</name>
<organism evidence="1 2">
    <name type="scientific">Streptomyces thinghirensis</name>
    <dbReference type="NCBI Taxonomy" id="551547"/>
    <lineage>
        <taxon>Bacteria</taxon>
        <taxon>Bacillati</taxon>
        <taxon>Actinomycetota</taxon>
        <taxon>Actinomycetes</taxon>
        <taxon>Kitasatosporales</taxon>
        <taxon>Streptomycetaceae</taxon>
        <taxon>Streptomyces</taxon>
    </lineage>
</organism>
<gene>
    <name evidence="1" type="ORF">GCM10023323_53310</name>
</gene>
<reference evidence="2" key="1">
    <citation type="journal article" date="2019" name="Int. J. Syst. Evol. Microbiol.">
        <title>The Global Catalogue of Microorganisms (GCM) 10K type strain sequencing project: providing services to taxonomists for standard genome sequencing and annotation.</title>
        <authorList>
            <consortium name="The Broad Institute Genomics Platform"/>
            <consortium name="The Broad Institute Genome Sequencing Center for Infectious Disease"/>
            <person name="Wu L."/>
            <person name="Ma J."/>
        </authorList>
    </citation>
    <scope>NUCLEOTIDE SEQUENCE [LARGE SCALE GENOMIC DNA]</scope>
    <source>
        <strain evidence="2">JCM 18306</strain>
    </source>
</reference>
<comment type="caution">
    <text evidence="1">The sequence shown here is derived from an EMBL/GenBank/DDBJ whole genome shotgun (WGS) entry which is preliminary data.</text>
</comment>
<protein>
    <submittedName>
        <fullName evidence="1">Uncharacterized protein</fullName>
    </submittedName>
</protein>
<evidence type="ECO:0000313" key="2">
    <source>
        <dbReference type="Proteomes" id="UP001499878"/>
    </source>
</evidence>
<evidence type="ECO:0000313" key="1">
    <source>
        <dbReference type="EMBL" id="GAA5213231.1"/>
    </source>
</evidence>
<dbReference type="Proteomes" id="UP001499878">
    <property type="component" value="Unassembled WGS sequence"/>
</dbReference>
<accession>A0ABP9TCC3</accession>